<keyword evidence="3" id="KW-1185">Reference proteome</keyword>
<dbReference type="AlphaFoldDB" id="A0A5D6UWU3"/>
<comment type="caution">
    <text evidence="2">The sequence shown here is derived from an EMBL/GenBank/DDBJ whole genome shotgun (WGS) entry which is preliminary data.</text>
</comment>
<feature type="compositionally biased region" description="Polar residues" evidence="1">
    <location>
        <begin position="70"/>
        <end position="83"/>
    </location>
</feature>
<feature type="compositionally biased region" description="Polar residues" evidence="1">
    <location>
        <begin position="38"/>
        <end position="61"/>
    </location>
</feature>
<proteinExistence type="predicted"/>
<evidence type="ECO:0000313" key="2">
    <source>
        <dbReference type="EMBL" id="TYZ07082.1"/>
    </source>
</evidence>
<dbReference type="EMBL" id="VTHL01000019">
    <property type="protein sequence ID" value="TYZ07082.1"/>
    <property type="molecule type" value="Genomic_DNA"/>
</dbReference>
<evidence type="ECO:0000256" key="1">
    <source>
        <dbReference type="SAM" id="MobiDB-lite"/>
    </source>
</evidence>
<name>A0A5D6UWU3_9BACT</name>
<accession>A0A5D6UWU3</accession>
<dbReference type="Proteomes" id="UP000322791">
    <property type="component" value="Unassembled WGS sequence"/>
</dbReference>
<dbReference type="RefSeq" id="WP_149072101.1">
    <property type="nucleotide sequence ID" value="NZ_VTHL01000019.1"/>
</dbReference>
<evidence type="ECO:0000313" key="3">
    <source>
        <dbReference type="Proteomes" id="UP000322791"/>
    </source>
</evidence>
<feature type="region of interest" description="Disordered" evidence="1">
    <location>
        <begin position="1"/>
        <end position="99"/>
    </location>
</feature>
<organism evidence="2 3">
    <name type="scientific">Hymenobacter lutimineralis</name>
    <dbReference type="NCBI Taxonomy" id="2606448"/>
    <lineage>
        <taxon>Bacteria</taxon>
        <taxon>Pseudomonadati</taxon>
        <taxon>Bacteroidota</taxon>
        <taxon>Cytophagia</taxon>
        <taxon>Cytophagales</taxon>
        <taxon>Hymenobacteraceae</taxon>
        <taxon>Hymenobacter</taxon>
    </lineage>
</organism>
<reference evidence="2 3" key="1">
    <citation type="submission" date="2019-08" db="EMBL/GenBank/DDBJ databases">
        <authorList>
            <person name="Seo M.-J."/>
        </authorList>
    </citation>
    <scope>NUCLEOTIDE SEQUENCE [LARGE SCALE GENOMIC DNA]</scope>
    <source>
        <strain evidence="2 3">KIGAM108</strain>
    </source>
</reference>
<gene>
    <name evidence="2" type="ORF">FY528_16380</name>
</gene>
<sequence length="99" mass="10776">MSKHKEDKQDSALGPDAIRPESNAVDPETRNHSGSGGNQTQNLNQNFITQAGNQVKNNTPGGNAYEQRHSPTNKPRNNPQGNWPMSVDKSQKGPGRKAD</sequence>
<protein>
    <submittedName>
        <fullName evidence="2">Uncharacterized protein</fullName>
    </submittedName>
</protein>
<feature type="compositionally biased region" description="Basic and acidic residues" evidence="1">
    <location>
        <begin position="1"/>
        <end position="10"/>
    </location>
</feature>